<dbReference type="InterPro" id="IPR000060">
    <property type="entry name" value="BCCT_transptr"/>
</dbReference>
<feature type="transmembrane region" description="Helical" evidence="8">
    <location>
        <begin position="441"/>
        <end position="460"/>
    </location>
</feature>
<evidence type="ECO:0000256" key="5">
    <source>
        <dbReference type="ARBA" id="ARBA00022692"/>
    </source>
</evidence>
<feature type="transmembrane region" description="Helical" evidence="8">
    <location>
        <begin position="348"/>
        <end position="366"/>
    </location>
</feature>
<feature type="transmembrane region" description="Helical" evidence="8">
    <location>
        <begin position="24"/>
        <end position="51"/>
    </location>
</feature>
<feature type="transmembrane region" description="Helical" evidence="8">
    <location>
        <begin position="401"/>
        <end position="420"/>
    </location>
</feature>
<gene>
    <name evidence="9" type="ORF">N4T56_17325</name>
</gene>
<keyword evidence="6 8" id="KW-1133">Transmembrane helix</keyword>
<feature type="transmembrane region" description="Helical" evidence="8">
    <location>
        <begin position="96"/>
        <end position="120"/>
    </location>
</feature>
<accession>A0ABT2P5F8</accession>
<feature type="transmembrane region" description="Helical" evidence="8">
    <location>
        <begin position="63"/>
        <end position="84"/>
    </location>
</feature>
<proteinExistence type="inferred from homology"/>
<evidence type="ECO:0000256" key="3">
    <source>
        <dbReference type="ARBA" id="ARBA00022448"/>
    </source>
</evidence>
<feature type="transmembrane region" description="Helical" evidence="8">
    <location>
        <begin position="318"/>
        <end position="336"/>
    </location>
</feature>
<evidence type="ECO:0000256" key="2">
    <source>
        <dbReference type="ARBA" id="ARBA00005658"/>
    </source>
</evidence>
<feature type="transmembrane region" description="Helical" evidence="8">
    <location>
        <begin position="192"/>
        <end position="217"/>
    </location>
</feature>
<comment type="subcellular location">
    <subcellularLocation>
        <location evidence="1">Cell membrane</location>
        <topology evidence="1">Multi-pass membrane protein</topology>
    </subcellularLocation>
</comment>
<evidence type="ECO:0000256" key="8">
    <source>
        <dbReference type="SAM" id="Phobius"/>
    </source>
</evidence>
<keyword evidence="4" id="KW-1003">Cell membrane</keyword>
<evidence type="ECO:0000313" key="9">
    <source>
        <dbReference type="EMBL" id="MCT8987902.1"/>
    </source>
</evidence>
<feature type="transmembrane region" description="Helical" evidence="8">
    <location>
        <begin position="229"/>
        <end position="252"/>
    </location>
</feature>
<dbReference type="EMBL" id="JAODOQ010000001">
    <property type="protein sequence ID" value="MCT8987902.1"/>
    <property type="molecule type" value="Genomic_DNA"/>
</dbReference>
<dbReference type="Proteomes" id="UP001431192">
    <property type="component" value="Unassembled WGS sequence"/>
</dbReference>
<keyword evidence="3" id="KW-0813">Transport</keyword>
<name>A0ABT2P5F8_9GAMM</name>
<feature type="transmembrane region" description="Helical" evidence="8">
    <location>
        <begin position="264"/>
        <end position="283"/>
    </location>
</feature>
<keyword evidence="5 8" id="KW-0812">Transmembrane</keyword>
<feature type="transmembrane region" description="Helical" evidence="8">
    <location>
        <begin position="151"/>
        <end position="171"/>
    </location>
</feature>
<evidence type="ECO:0000256" key="6">
    <source>
        <dbReference type="ARBA" id="ARBA00022989"/>
    </source>
</evidence>
<evidence type="ECO:0000256" key="7">
    <source>
        <dbReference type="ARBA" id="ARBA00023136"/>
    </source>
</evidence>
<keyword evidence="7 8" id="KW-0472">Membrane</keyword>
<reference evidence="9" key="1">
    <citation type="submission" date="2022-09" db="EMBL/GenBank/DDBJ databases">
        <title>Shewanella sp. KJ10-1 sp.nov, isolated from marine algae.</title>
        <authorList>
            <person name="Butt M."/>
            <person name="Lee J.K."/>
            <person name="Kim J.M."/>
            <person name="Choi D.G."/>
        </authorList>
    </citation>
    <scope>NUCLEOTIDE SEQUENCE</scope>
    <source>
        <strain evidence="9">KJ10-1</strain>
    </source>
</reference>
<comment type="similarity">
    <text evidence="2">Belongs to the BCCT transporter (TC 2.A.15) family.</text>
</comment>
<keyword evidence="10" id="KW-1185">Reference proteome</keyword>
<sequence>MPITTETTTSIDTTKRPFWLNPQYGFYLPVTLIAGLLLLFPTTTLALLSQFTQFFLDYFDSQFIQFSSLLLLSATVICFSPIGRIRLGGNEAQTEFSFMSWMAMLFTAGMGSGLIFWGVAEPVYHYVNPPEFLQQSFSSVPGALAITHFHWGLHAWAIYAMAGLVMAWFAYNKQRSLRVSASFSADKPKWLNLIDLLAVVAIIFGIAGTFANTIALIQTGVEQALGLDIGSLAFRIGMILIIAALFTLSSLAGLNNGIKRLSQFNSLFMVAMLVLVIALVNPLNTLQLTFESTLNYIKLLPKMSFGVGQPEQWSQGWTVIYLVWWIAWAPFVGPFIARISKGRSIRQFLSCTILLPTITSIIWFSAFGGSVLTQPYASAIMDAVNQQYTLGLFSFFEQMPLGALLSAAALLLLVTFLITSADSSIYIASLLTDNDTRDAKILWSIILIAITIALVSINDVDLNKQVAIVGAIPFTLVLSLQVIFWVRDVLKR</sequence>
<dbReference type="PANTHER" id="PTHR30047">
    <property type="entry name" value="HIGH-AFFINITY CHOLINE TRANSPORT PROTEIN-RELATED"/>
    <property type="match status" value="1"/>
</dbReference>
<comment type="caution">
    <text evidence="9">The sequence shown here is derived from an EMBL/GenBank/DDBJ whole genome shotgun (WGS) entry which is preliminary data.</text>
</comment>
<dbReference type="Pfam" id="PF02028">
    <property type="entry name" value="BCCT"/>
    <property type="match status" value="1"/>
</dbReference>
<dbReference type="RefSeq" id="WP_261734101.1">
    <property type="nucleotide sequence ID" value="NZ_JAODOQ010000001.1"/>
</dbReference>
<protein>
    <submittedName>
        <fullName evidence="9">BCCT family transporter</fullName>
    </submittedName>
</protein>
<feature type="transmembrane region" description="Helical" evidence="8">
    <location>
        <begin position="466"/>
        <end position="486"/>
    </location>
</feature>
<evidence type="ECO:0000313" key="10">
    <source>
        <dbReference type="Proteomes" id="UP001431192"/>
    </source>
</evidence>
<evidence type="ECO:0000256" key="1">
    <source>
        <dbReference type="ARBA" id="ARBA00004651"/>
    </source>
</evidence>
<evidence type="ECO:0000256" key="4">
    <source>
        <dbReference type="ARBA" id="ARBA00022475"/>
    </source>
</evidence>
<organism evidence="9 10">
    <name type="scientific">Shewanella phaeophyticola</name>
    <dbReference type="NCBI Taxonomy" id="2978345"/>
    <lineage>
        <taxon>Bacteria</taxon>
        <taxon>Pseudomonadati</taxon>
        <taxon>Pseudomonadota</taxon>
        <taxon>Gammaproteobacteria</taxon>
        <taxon>Alteromonadales</taxon>
        <taxon>Shewanellaceae</taxon>
        <taxon>Shewanella</taxon>
    </lineage>
</organism>
<dbReference type="PANTHER" id="PTHR30047:SF7">
    <property type="entry name" value="HIGH-AFFINITY CHOLINE TRANSPORT PROTEIN"/>
    <property type="match status" value="1"/>
</dbReference>